<evidence type="ECO:0000256" key="5">
    <source>
        <dbReference type="ARBA" id="ARBA00022801"/>
    </source>
</evidence>
<reference evidence="13" key="1">
    <citation type="journal article" date="2023" name="Commun. Biol.">
        <title>Genome analysis of Parmales, the sister group of diatoms, reveals the evolutionary specialization of diatoms from phago-mixotrophs to photoautotrophs.</title>
        <authorList>
            <person name="Ban H."/>
            <person name="Sato S."/>
            <person name="Yoshikawa S."/>
            <person name="Yamada K."/>
            <person name="Nakamura Y."/>
            <person name="Ichinomiya M."/>
            <person name="Sato N."/>
            <person name="Blanc-Mathieu R."/>
            <person name="Endo H."/>
            <person name="Kuwata A."/>
            <person name="Ogata H."/>
        </authorList>
    </citation>
    <scope>NUCLEOTIDE SEQUENCE [LARGE SCALE GENOMIC DNA]</scope>
    <source>
        <strain evidence="13">NIES 3700</strain>
    </source>
</reference>
<name>A0A9W6ZYK5_9STRA</name>
<organism evidence="12 13">
    <name type="scientific">Triparma laevis f. longispina</name>
    <dbReference type="NCBI Taxonomy" id="1714387"/>
    <lineage>
        <taxon>Eukaryota</taxon>
        <taxon>Sar</taxon>
        <taxon>Stramenopiles</taxon>
        <taxon>Ochrophyta</taxon>
        <taxon>Bolidophyceae</taxon>
        <taxon>Parmales</taxon>
        <taxon>Triparmaceae</taxon>
        <taxon>Triparma</taxon>
    </lineage>
</organism>
<gene>
    <name evidence="12" type="ORF">TrLO_g10047</name>
</gene>
<evidence type="ECO:0000256" key="4">
    <source>
        <dbReference type="ARBA" id="ARBA00022491"/>
    </source>
</evidence>
<dbReference type="PRINTS" id="PR01270">
    <property type="entry name" value="HDASUPER"/>
</dbReference>
<keyword evidence="5" id="KW-0378">Hydrolase</keyword>
<protein>
    <recommendedName>
        <fullName evidence="3">histone deacetylase</fullName>
        <ecNumber evidence="3">3.5.1.98</ecNumber>
    </recommendedName>
</protein>
<dbReference type="InterPro" id="IPR023801">
    <property type="entry name" value="His_deacetylse_dom"/>
</dbReference>
<dbReference type="EC" id="3.5.1.98" evidence="3"/>
<keyword evidence="8" id="KW-0804">Transcription</keyword>
<dbReference type="Gene3D" id="3.40.800.20">
    <property type="entry name" value="Histone deacetylase domain"/>
    <property type="match status" value="1"/>
</dbReference>
<accession>A0A9W6ZYK5</accession>
<evidence type="ECO:0000256" key="3">
    <source>
        <dbReference type="ARBA" id="ARBA00012111"/>
    </source>
</evidence>
<dbReference type="GO" id="GO:0141221">
    <property type="term" value="F:histone deacetylase activity, hydrolytic mechanism"/>
    <property type="evidence" value="ECO:0007669"/>
    <property type="project" value="UniProtKB-EC"/>
</dbReference>
<dbReference type="GO" id="GO:0005737">
    <property type="term" value="C:cytoplasm"/>
    <property type="evidence" value="ECO:0007669"/>
    <property type="project" value="TreeGrafter"/>
</dbReference>
<dbReference type="PANTHER" id="PTHR10625">
    <property type="entry name" value="HISTONE DEACETYLASE HDAC1-RELATED"/>
    <property type="match status" value="1"/>
</dbReference>
<dbReference type="PANTHER" id="PTHR10625:SF5">
    <property type="entry name" value="HISTONE DEACETYLASE"/>
    <property type="match status" value="1"/>
</dbReference>
<sequence length="361" mass="39267">MLFAGILGWAGDVYLGPGVSFFTSSVGGGLGWFILGGESVRVQDLPEDGGKDAKFVVDRVSRVKSIIEAIESKKGEVKYLQKRDALSEKRDTIINKIHDETYLNSLTKTTENCATTNKPQRLRQSYSRTLVDKYSSSAALSAASAWMHCVSTSTKTSPSFAIVRPPSHHATKQRGMGGCLINSVATAAFYAMEKYENIGIIDFDAHHGNGIANCVEDERRIRFVSIHEYTKMGGGKRPEYDPRSPDKRDSGPNGNILNVELGKGAGGEEMKEGLNEGLDFLKGCDVLLIAAGFDSHALDVTSNLLLKSSDYKMVGNILRDFGKPLVIGLEGGYTQFLEGENSNSVLSDCLLYFVDGIEGRN</sequence>
<evidence type="ECO:0000256" key="10">
    <source>
        <dbReference type="SAM" id="MobiDB-lite"/>
    </source>
</evidence>
<dbReference type="Pfam" id="PF00850">
    <property type="entry name" value="Hist_deacetyl"/>
    <property type="match status" value="1"/>
</dbReference>
<keyword evidence="9" id="KW-0539">Nucleus</keyword>
<dbReference type="InterPro" id="IPR000286">
    <property type="entry name" value="HDACs"/>
</dbReference>
<keyword evidence="4" id="KW-0678">Repressor</keyword>
<keyword evidence="7" id="KW-0805">Transcription regulation</keyword>
<dbReference type="InterPro" id="IPR023696">
    <property type="entry name" value="Ureohydrolase_dom_sf"/>
</dbReference>
<evidence type="ECO:0000256" key="6">
    <source>
        <dbReference type="ARBA" id="ARBA00022853"/>
    </source>
</evidence>
<evidence type="ECO:0000313" key="13">
    <source>
        <dbReference type="Proteomes" id="UP001165122"/>
    </source>
</evidence>
<evidence type="ECO:0000256" key="8">
    <source>
        <dbReference type="ARBA" id="ARBA00023163"/>
    </source>
</evidence>
<keyword evidence="13" id="KW-1185">Reference proteome</keyword>
<evidence type="ECO:0000256" key="7">
    <source>
        <dbReference type="ARBA" id="ARBA00023015"/>
    </source>
</evidence>
<feature type="region of interest" description="Disordered" evidence="10">
    <location>
        <begin position="232"/>
        <end position="262"/>
    </location>
</feature>
<comment type="caution">
    <text evidence="12">The sequence shown here is derived from an EMBL/GenBank/DDBJ whole genome shotgun (WGS) entry which is preliminary data.</text>
</comment>
<dbReference type="SUPFAM" id="SSF52768">
    <property type="entry name" value="Arginase/deacetylase"/>
    <property type="match status" value="1"/>
</dbReference>
<dbReference type="AlphaFoldDB" id="A0A9W6ZYK5"/>
<dbReference type="OrthoDB" id="424012at2759"/>
<dbReference type="GO" id="GO:0000118">
    <property type="term" value="C:histone deacetylase complex"/>
    <property type="evidence" value="ECO:0007669"/>
    <property type="project" value="TreeGrafter"/>
</dbReference>
<keyword evidence="6" id="KW-0156">Chromatin regulator</keyword>
<feature type="domain" description="Histone deacetylase" evidence="11">
    <location>
        <begin position="60"/>
        <end position="336"/>
    </location>
</feature>
<dbReference type="Proteomes" id="UP001165122">
    <property type="component" value="Unassembled WGS sequence"/>
</dbReference>
<evidence type="ECO:0000256" key="1">
    <source>
        <dbReference type="ARBA" id="ARBA00004123"/>
    </source>
</evidence>
<dbReference type="GO" id="GO:0040029">
    <property type="term" value="P:epigenetic regulation of gene expression"/>
    <property type="evidence" value="ECO:0007669"/>
    <property type="project" value="TreeGrafter"/>
</dbReference>
<dbReference type="EMBL" id="BRXW01000489">
    <property type="protein sequence ID" value="GMH59460.1"/>
    <property type="molecule type" value="Genomic_DNA"/>
</dbReference>
<evidence type="ECO:0000256" key="9">
    <source>
        <dbReference type="ARBA" id="ARBA00023242"/>
    </source>
</evidence>
<evidence type="ECO:0000313" key="12">
    <source>
        <dbReference type="EMBL" id="GMH59460.1"/>
    </source>
</evidence>
<evidence type="ECO:0000259" key="11">
    <source>
        <dbReference type="Pfam" id="PF00850"/>
    </source>
</evidence>
<comment type="subcellular location">
    <subcellularLocation>
        <location evidence="1">Nucleus</location>
    </subcellularLocation>
</comment>
<comment type="similarity">
    <text evidence="2">Belongs to the histone deacetylase family. HD type 2 subfamily.</text>
</comment>
<feature type="compositionally biased region" description="Basic and acidic residues" evidence="10">
    <location>
        <begin position="236"/>
        <end position="250"/>
    </location>
</feature>
<dbReference type="InterPro" id="IPR037138">
    <property type="entry name" value="His_deacetylse_dom_sf"/>
</dbReference>
<proteinExistence type="inferred from homology"/>
<evidence type="ECO:0000256" key="2">
    <source>
        <dbReference type="ARBA" id="ARBA00007738"/>
    </source>
</evidence>